<proteinExistence type="predicted"/>
<dbReference type="EMBL" id="JABSTQ010010310">
    <property type="protein sequence ID" value="KAG0421863.1"/>
    <property type="molecule type" value="Genomic_DNA"/>
</dbReference>
<comment type="caution">
    <text evidence="1">The sequence shown here is derived from an EMBL/GenBank/DDBJ whole genome shotgun (WGS) entry which is preliminary data.</text>
</comment>
<dbReference type="Proteomes" id="UP000805193">
    <property type="component" value="Unassembled WGS sequence"/>
</dbReference>
<protein>
    <submittedName>
        <fullName evidence="1">Uncharacterized protein</fullName>
    </submittedName>
</protein>
<gene>
    <name evidence="1" type="ORF">HPB47_002268</name>
</gene>
<name>A0AC60PLN5_IXOPE</name>
<sequence>MNKGESAKSLAEFTTRAPFLELHGAPKTDGPRLLRTHVPLEKLQLSEKAKYIYVARNPWDCCVSNFHMMQDLPAYQFKDGTFEEFFQVFLAGQFGFGSYFDHVLSGWKLRHDTNFFFVTYEELHENKADVVLRLAEFLGEDYRNALQDDKEFYENLWKQLVREGGSSRGMCEEG</sequence>
<evidence type="ECO:0000313" key="2">
    <source>
        <dbReference type="Proteomes" id="UP000805193"/>
    </source>
</evidence>
<accession>A0AC60PLN5</accession>
<organism evidence="1 2">
    <name type="scientific">Ixodes persulcatus</name>
    <name type="common">Taiga tick</name>
    <dbReference type="NCBI Taxonomy" id="34615"/>
    <lineage>
        <taxon>Eukaryota</taxon>
        <taxon>Metazoa</taxon>
        <taxon>Ecdysozoa</taxon>
        <taxon>Arthropoda</taxon>
        <taxon>Chelicerata</taxon>
        <taxon>Arachnida</taxon>
        <taxon>Acari</taxon>
        <taxon>Parasitiformes</taxon>
        <taxon>Ixodida</taxon>
        <taxon>Ixodoidea</taxon>
        <taxon>Ixodidae</taxon>
        <taxon>Ixodinae</taxon>
        <taxon>Ixodes</taxon>
    </lineage>
</organism>
<reference evidence="1 2" key="1">
    <citation type="journal article" date="2020" name="Cell">
        <title>Large-Scale Comparative Analyses of Tick Genomes Elucidate Their Genetic Diversity and Vector Capacities.</title>
        <authorList>
            <consortium name="Tick Genome and Microbiome Consortium (TIGMIC)"/>
            <person name="Jia N."/>
            <person name="Wang J."/>
            <person name="Shi W."/>
            <person name="Du L."/>
            <person name="Sun Y."/>
            <person name="Zhan W."/>
            <person name="Jiang J.F."/>
            <person name="Wang Q."/>
            <person name="Zhang B."/>
            <person name="Ji P."/>
            <person name="Bell-Sakyi L."/>
            <person name="Cui X.M."/>
            <person name="Yuan T.T."/>
            <person name="Jiang B.G."/>
            <person name="Yang W.F."/>
            <person name="Lam T.T."/>
            <person name="Chang Q.C."/>
            <person name="Ding S.J."/>
            <person name="Wang X.J."/>
            <person name="Zhu J.G."/>
            <person name="Ruan X.D."/>
            <person name="Zhao L."/>
            <person name="Wei J.T."/>
            <person name="Ye R.Z."/>
            <person name="Que T.C."/>
            <person name="Du C.H."/>
            <person name="Zhou Y.H."/>
            <person name="Cheng J.X."/>
            <person name="Dai P.F."/>
            <person name="Guo W.B."/>
            <person name="Han X.H."/>
            <person name="Huang E.J."/>
            <person name="Li L.F."/>
            <person name="Wei W."/>
            <person name="Gao Y.C."/>
            <person name="Liu J.Z."/>
            <person name="Shao H.Z."/>
            <person name="Wang X."/>
            <person name="Wang C.C."/>
            <person name="Yang T.C."/>
            <person name="Huo Q.B."/>
            <person name="Li W."/>
            <person name="Chen H.Y."/>
            <person name="Chen S.E."/>
            <person name="Zhou L.G."/>
            <person name="Ni X.B."/>
            <person name="Tian J.H."/>
            <person name="Sheng Y."/>
            <person name="Liu T."/>
            <person name="Pan Y.S."/>
            <person name="Xia L.Y."/>
            <person name="Li J."/>
            <person name="Zhao F."/>
            <person name="Cao W.C."/>
        </authorList>
    </citation>
    <scope>NUCLEOTIDE SEQUENCE [LARGE SCALE GENOMIC DNA]</scope>
    <source>
        <strain evidence="1">Iper-2018</strain>
    </source>
</reference>
<evidence type="ECO:0000313" key="1">
    <source>
        <dbReference type="EMBL" id="KAG0421863.1"/>
    </source>
</evidence>
<keyword evidence="2" id="KW-1185">Reference proteome</keyword>